<dbReference type="CDD" id="cd07379">
    <property type="entry name" value="MPP_239FB"/>
    <property type="match status" value="1"/>
</dbReference>
<dbReference type="PANTHER" id="PTHR12905">
    <property type="entry name" value="METALLOPHOSPHOESTERASE"/>
    <property type="match status" value="1"/>
</dbReference>
<evidence type="ECO:0000259" key="1">
    <source>
        <dbReference type="Pfam" id="PF00149"/>
    </source>
</evidence>
<dbReference type="InterPro" id="IPR029052">
    <property type="entry name" value="Metallo-depent_PP-like"/>
</dbReference>
<dbReference type="EMBL" id="JAADJG010000252">
    <property type="protein sequence ID" value="KAF4450281.1"/>
    <property type="molecule type" value="Genomic_DNA"/>
</dbReference>
<keyword evidence="3" id="KW-1185">Reference proteome</keyword>
<feature type="domain" description="Calcineurin-like phosphoesterase" evidence="1">
    <location>
        <begin position="8"/>
        <end position="217"/>
    </location>
</feature>
<sequence>MASLIKTRILIISDTHGLRFEPDKKPLEPADVVIHCGDLTNDSMLHDFEETIQLLKEVNAPIKIAIAGNHDFSLDNLAFKEKIDEASRLAQEDLDESIKKSYGDYGDARRLLLEAKDQGIIFLEEGSHQIPLHNSALLNLYASPYTPASGGSRDWGFQYSGAHDFKIAEGTDVVITHGPPHGIMDMTAEKQRIGCPQLFAAVAKAQPRLHCFGHVHNSWGAKLVSWRPQISEKPSHFTDIDNDKSVVIESLARLKGTNFESPEDRKTRQNTIQSYRSRRCCSTSHCKDDERLLASAAGETLFVNAALMADGGLSQFPWLVDIELKKGESNSGDINSGNGSEVILEETKRANKLKRKASSPFMGDDEVKKARSKVGTCSNKFKT</sequence>
<evidence type="ECO:0000313" key="2">
    <source>
        <dbReference type="EMBL" id="KAF4450281.1"/>
    </source>
</evidence>
<dbReference type="InterPro" id="IPR051693">
    <property type="entry name" value="UPF0046_metallophosphoest"/>
</dbReference>
<dbReference type="OrthoDB" id="630188at2759"/>
<gene>
    <name evidence="2" type="ORF">F53441_6563</name>
</gene>
<organism evidence="2 3">
    <name type="scientific">Fusarium austroafricanum</name>
    <dbReference type="NCBI Taxonomy" id="2364996"/>
    <lineage>
        <taxon>Eukaryota</taxon>
        <taxon>Fungi</taxon>
        <taxon>Dikarya</taxon>
        <taxon>Ascomycota</taxon>
        <taxon>Pezizomycotina</taxon>
        <taxon>Sordariomycetes</taxon>
        <taxon>Hypocreomycetidae</taxon>
        <taxon>Hypocreales</taxon>
        <taxon>Nectriaceae</taxon>
        <taxon>Fusarium</taxon>
        <taxon>Fusarium concolor species complex</taxon>
    </lineage>
</organism>
<evidence type="ECO:0000313" key="3">
    <source>
        <dbReference type="Proteomes" id="UP000605986"/>
    </source>
</evidence>
<dbReference type="InterPro" id="IPR004843">
    <property type="entry name" value="Calcineurin-like_PHP"/>
</dbReference>
<accession>A0A8H4KI93</accession>
<name>A0A8H4KI93_9HYPO</name>
<dbReference type="Gene3D" id="3.60.21.10">
    <property type="match status" value="1"/>
</dbReference>
<dbReference type="AlphaFoldDB" id="A0A8H4KI93"/>
<comment type="caution">
    <text evidence="2">The sequence shown here is derived from an EMBL/GenBank/DDBJ whole genome shotgun (WGS) entry which is preliminary data.</text>
</comment>
<dbReference type="Pfam" id="PF00149">
    <property type="entry name" value="Metallophos"/>
    <property type="match status" value="1"/>
</dbReference>
<dbReference type="SUPFAM" id="SSF56300">
    <property type="entry name" value="Metallo-dependent phosphatases"/>
    <property type="match status" value="1"/>
</dbReference>
<proteinExistence type="predicted"/>
<dbReference type="GO" id="GO:0016787">
    <property type="term" value="F:hydrolase activity"/>
    <property type="evidence" value="ECO:0007669"/>
    <property type="project" value="InterPro"/>
</dbReference>
<dbReference type="PANTHER" id="PTHR12905:SF0">
    <property type="entry name" value="CALCINEURIN-LIKE PHOSPHOESTERASE DOMAIN-CONTAINING PROTEIN"/>
    <property type="match status" value="1"/>
</dbReference>
<protein>
    <submittedName>
        <fullName evidence="2">Metallophosphoesterase domain-containing protein 1</fullName>
    </submittedName>
</protein>
<dbReference type="Proteomes" id="UP000605986">
    <property type="component" value="Unassembled WGS sequence"/>
</dbReference>
<reference evidence="2" key="1">
    <citation type="submission" date="2020-01" db="EMBL/GenBank/DDBJ databases">
        <title>Identification and distribution of gene clusters putatively required for synthesis of sphingolipid metabolism inhibitors in phylogenetically diverse species of the filamentous fungus Fusarium.</title>
        <authorList>
            <person name="Kim H.-S."/>
            <person name="Busman M."/>
            <person name="Brown D.W."/>
            <person name="Divon H."/>
            <person name="Uhlig S."/>
            <person name="Proctor R.H."/>
        </authorList>
    </citation>
    <scope>NUCLEOTIDE SEQUENCE</scope>
    <source>
        <strain evidence="2">NRRL 53441</strain>
    </source>
</reference>